<protein>
    <submittedName>
        <fullName evidence="2">Uncharacterized protein</fullName>
    </submittedName>
</protein>
<feature type="region of interest" description="Disordered" evidence="1">
    <location>
        <begin position="1"/>
        <end position="61"/>
    </location>
</feature>
<dbReference type="OrthoDB" id="29839at10239"/>
<feature type="region of interest" description="Disordered" evidence="1">
    <location>
        <begin position="88"/>
        <end position="161"/>
    </location>
</feature>
<keyword evidence="3" id="KW-1185">Reference proteome</keyword>
<evidence type="ECO:0000256" key="1">
    <source>
        <dbReference type="SAM" id="MobiDB-lite"/>
    </source>
</evidence>
<dbReference type="RefSeq" id="YP_009337890.1">
    <property type="nucleotide sequence ID" value="NC_033318.1"/>
</dbReference>
<organism evidence="2 3">
    <name type="scientific">Isaria javanica chrysovirus 1</name>
    <dbReference type="NCBI Taxonomy" id="1930960"/>
    <lineage>
        <taxon>Viruses</taxon>
        <taxon>Riboviria</taxon>
        <taxon>Orthornavirae</taxon>
        <taxon>Duplornaviricota</taxon>
        <taxon>Chrymotiviricetes</taxon>
        <taxon>Ghabrivirales</taxon>
        <taxon>Alphatotivirineae</taxon>
        <taxon>Chrysoviridae</taxon>
        <taxon>Alphachrysovirus</taxon>
        <taxon>Alphachrysovirus isariae</taxon>
    </lineage>
</organism>
<feature type="compositionally biased region" description="Basic and acidic residues" evidence="1">
    <location>
        <begin position="134"/>
        <end position="161"/>
    </location>
</feature>
<accession>A0A1L6KVX1</accession>
<evidence type="ECO:0000313" key="3">
    <source>
        <dbReference type="Proteomes" id="UP000243044"/>
    </source>
</evidence>
<dbReference type="KEGG" id="vg:30855589"/>
<feature type="compositionally biased region" description="Basic and acidic residues" evidence="1">
    <location>
        <begin position="1"/>
        <end position="26"/>
    </location>
</feature>
<dbReference type="Proteomes" id="UP000243044">
    <property type="component" value="Genome"/>
</dbReference>
<evidence type="ECO:0000313" key="2">
    <source>
        <dbReference type="EMBL" id="APR73430.1"/>
    </source>
</evidence>
<dbReference type="EMBL" id="KX898418">
    <property type="protein sequence ID" value="APR73430.1"/>
    <property type="molecule type" value="Genomic_RNA"/>
</dbReference>
<reference evidence="2 3" key="1">
    <citation type="journal article" date="2016" name="Arch. Virol.">
        <title>Identification and sequence determination of a new chrysovirus infecting the entomopathogenic fungus Isaria javanica.</title>
        <authorList>
            <person name="Herrero N."/>
        </authorList>
    </citation>
    <scope>NUCLEOTIDE SEQUENCE [LARGE SCALE GENOMIC DNA]</scope>
    <source>
        <strain evidence="2">IjCV-1</strain>
    </source>
</reference>
<proteinExistence type="predicted"/>
<name>A0A1L6KVX1_9VIRU</name>
<sequence>MSHLSYEERTFEGPPSDRRGRRDTYSRRHRRAEGKAREIDVNGNMPPPLYTPRSNSGEYDGELDGLSIKIDDAIDDFDVAVDGVVNRQARSAGKHRRRGTYREDVSEKQGLARLLDKLRLDRHKTSKRPGTSEPKSRKDYHRAMEKLREPSRQKDKDGKEDFWADQERARAKVADAISRMKRLHGAEMPKHTIPVPSEDEVRSDFVGIVMPMGHGKTTLAREEGWVDFDSLISPKKRNELLDEVYERIAGGASIGCALSVLLPEAKKTLALLRPKERWVLVAQDACLLAGLNVECAGGIVMDERVVLEACQGRQEFEEILIRKNMAEVAEQQAGAGTLLTSESYEETRMLAYRICIAFGITVSRPSDFGLTDPLMSQGPGLTSTKMDLEDMVTYYDKGKVPRESVDYQVHLSGLQSYKGFGFTSNKWAKFLSKVTETIGDVSFVDADWNPRVMSLDTFGSHSDLSGHDDVQYILSAQKGEHERFVLGLLLHWKGIGMHCGLGNRLLPFYGVRRCHWKSVMANLRECVASSGTFMGLNLTMEERKHIMSLGLLVGGSLNELKGQMFGMKVSYPRIAPGLAVENKVIKQLDQVGFKFEVGRAECLVLEKLLGQSSLSTISHLVWAVGDQPSAMPLNEAIAISLGLELCRRWGDNDSALERIPGITHKLITKWYKVCVLRDEWSDFINRIMAAEVRNFGLAQAIAKICSCDPQAGTSGLEWGVRVCEALKGFIVCSIVTLPGKLIGVVEDRATGQCRPCVGGIEEGDLWKAIIQSNIPRHALGVFGGTVSALSLANELCEWQDSPTVAILEMVNCHSWEPRIGPGRMATCIYRWGRVCSGKVSDAVSSFMLNSHSYSRFGHSYARIASRLEFYARLSSRCGGLGCHQTHIDSGSVEKIGPRGEWIGTGKIHTLKEEKRADTTTLAEKISQFQDQGLQYGTPKDIRLAINLCGMVVCSLLQDQGKSALNINATLLTALASR</sequence>
<dbReference type="GeneID" id="30855589"/>